<evidence type="ECO:0000313" key="1">
    <source>
        <dbReference type="EMBL" id="KAJ9637875.1"/>
    </source>
</evidence>
<protein>
    <submittedName>
        <fullName evidence="1">Uncharacterized protein</fullName>
    </submittedName>
</protein>
<accession>A0ACC2YR29</accession>
<evidence type="ECO:0000313" key="2">
    <source>
        <dbReference type="Proteomes" id="UP001172680"/>
    </source>
</evidence>
<name>A0ACC2YR29_9PEZI</name>
<keyword evidence="2" id="KW-1185">Reference proteome</keyword>
<comment type="caution">
    <text evidence="1">The sequence shown here is derived from an EMBL/GenBank/DDBJ whole genome shotgun (WGS) entry which is preliminary data.</text>
</comment>
<reference evidence="1" key="1">
    <citation type="submission" date="2022-10" db="EMBL/GenBank/DDBJ databases">
        <title>Culturing micro-colonial fungi from biological soil crusts in the Mojave desert and describing Neophaeococcomyces mojavensis, and introducing the new genera and species Taxawa tesnikishii.</title>
        <authorList>
            <person name="Kurbessoian T."/>
            <person name="Stajich J.E."/>
        </authorList>
    </citation>
    <scope>NUCLEOTIDE SEQUENCE</scope>
    <source>
        <strain evidence="1">JES_115</strain>
    </source>
</reference>
<organism evidence="1 2">
    <name type="scientific">Coniosporium tulheliwenetii</name>
    <dbReference type="NCBI Taxonomy" id="3383036"/>
    <lineage>
        <taxon>Eukaryota</taxon>
        <taxon>Fungi</taxon>
        <taxon>Dikarya</taxon>
        <taxon>Ascomycota</taxon>
        <taxon>Pezizomycotina</taxon>
        <taxon>Dothideomycetes</taxon>
        <taxon>Dothideomycetes incertae sedis</taxon>
        <taxon>Coniosporium</taxon>
    </lineage>
</organism>
<dbReference type="EMBL" id="JAPDRP010000022">
    <property type="protein sequence ID" value="KAJ9637875.1"/>
    <property type="molecule type" value="Genomic_DNA"/>
</dbReference>
<sequence length="166" mass="18716">MTTQTQVAVLPNRTHSQSLWVNALNTLDPELKSSIDFRTASKRDVIATVLKTAQEKRDVCLRKRWKLKKPNGQEVILRDVLEKVIGFVDKFVAVGDVAIQYDPAHAALPLITQYAMFEDLYVSRPSGTRVEVEATLVALYAEILTYLAKAKRYLESSLACECFVKL</sequence>
<proteinExistence type="predicted"/>
<dbReference type="Proteomes" id="UP001172680">
    <property type="component" value="Unassembled WGS sequence"/>
</dbReference>
<gene>
    <name evidence="1" type="ORF">H2199_007370</name>
</gene>